<dbReference type="PANTHER" id="PTHR34472:SF1">
    <property type="entry name" value="SULFUR CARRIER PROTEIN THIS"/>
    <property type="match status" value="1"/>
</dbReference>
<dbReference type="SUPFAM" id="SSF54285">
    <property type="entry name" value="MoaD/ThiS"/>
    <property type="match status" value="1"/>
</dbReference>
<organism evidence="1 2">
    <name type="scientific">Kutzneria kofuensis</name>
    <dbReference type="NCBI Taxonomy" id="103725"/>
    <lineage>
        <taxon>Bacteria</taxon>
        <taxon>Bacillati</taxon>
        <taxon>Actinomycetota</taxon>
        <taxon>Actinomycetes</taxon>
        <taxon>Pseudonocardiales</taxon>
        <taxon>Pseudonocardiaceae</taxon>
        <taxon>Kutzneria</taxon>
    </lineage>
</organism>
<dbReference type="Proteomes" id="UP000585638">
    <property type="component" value="Unassembled WGS sequence"/>
</dbReference>
<dbReference type="EMBL" id="JACHIR010000001">
    <property type="protein sequence ID" value="MBB5892174.1"/>
    <property type="molecule type" value="Genomic_DNA"/>
</dbReference>
<dbReference type="InterPro" id="IPR016155">
    <property type="entry name" value="Mopterin_synth/thiamin_S_b"/>
</dbReference>
<keyword evidence="2" id="KW-1185">Reference proteome</keyword>
<protein>
    <submittedName>
        <fullName evidence="1">Sulfur carrier protein</fullName>
    </submittedName>
</protein>
<dbReference type="NCBIfam" id="TIGR01683">
    <property type="entry name" value="thiS"/>
    <property type="match status" value="1"/>
</dbReference>
<accession>A0A7W9KHY0</accession>
<dbReference type="InterPro" id="IPR003749">
    <property type="entry name" value="ThiS/MoaD-like"/>
</dbReference>
<dbReference type="RefSeq" id="WP_184862744.1">
    <property type="nucleotide sequence ID" value="NZ_BAAAWY010000055.1"/>
</dbReference>
<dbReference type="Gene3D" id="3.10.20.30">
    <property type="match status" value="1"/>
</dbReference>
<dbReference type="InterPro" id="IPR012675">
    <property type="entry name" value="Beta-grasp_dom_sf"/>
</dbReference>
<name>A0A7W9KHY0_9PSEU</name>
<sequence>MLVVVNGTERELADGATVADALAAIDAPPRGIAVAVDGEVVRRADWAGTVLPPGGSVEVLTAVQGG</sequence>
<evidence type="ECO:0000313" key="1">
    <source>
        <dbReference type="EMBL" id="MBB5892174.1"/>
    </source>
</evidence>
<evidence type="ECO:0000313" key="2">
    <source>
        <dbReference type="Proteomes" id="UP000585638"/>
    </source>
</evidence>
<dbReference type="PANTHER" id="PTHR34472">
    <property type="entry name" value="SULFUR CARRIER PROTEIN THIS"/>
    <property type="match status" value="1"/>
</dbReference>
<dbReference type="Pfam" id="PF02597">
    <property type="entry name" value="ThiS"/>
    <property type="match status" value="1"/>
</dbReference>
<dbReference type="InterPro" id="IPR010035">
    <property type="entry name" value="Thi_S"/>
</dbReference>
<proteinExistence type="predicted"/>
<reference evidence="1 2" key="1">
    <citation type="submission" date="2020-08" db="EMBL/GenBank/DDBJ databases">
        <title>Sequencing the genomes of 1000 actinobacteria strains.</title>
        <authorList>
            <person name="Klenk H.-P."/>
        </authorList>
    </citation>
    <scope>NUCLEOTIDE SEQUENCE [LARGE SCALE GENOMIC DNA]</scope>
    <source>
        <strain evidence="1 2">DSM 43851</strain>
    </source>
</reference>
<dbReference type="AlphaFoldDB" id="A0A7W9KHY0"/>
<comment type="caution">
    <text evidence="1">The sequence shown here is derived from an EMBL/GenBank/DDBJ whole genome shotgun (WGS) entry which is preliminary data.</text>
</comment>
<gene>
    <name evidence="1" type="ORF">BJ998_003370</name>
</gene>
<dbReference type="CDD" id="cd00565">
    <property type="entry name" value="Ubl_ThiS"/>
    <property type="match status" value="1"/>
</dbReference>